<gene>
    <name evidence="1" type="ORF">NUTIK01_16650</name>
</gene>
<dbReference type="NCBIfam" id="TIGR04099">
    <property type="entry name" value="biosn_Pnap_2097"/>
    <property type="match status" value="1"/>
</dbReference>
<dbReference type="NCBIfam" id="TIGR04098">
    <property type="entry name" value="LnmK_bifunc"/>
    <property type="match status" value="1"/>
</dbReference>
<reference evidence="1 2" key="1">
    <citation type="submission" date="2023-06" db="EMBL/GenBank/DDBJ databases">
        <title>Draft genome sequence of Novosphingobium sp. strain IK01.</title>
        <authorList>
            <person name="Hatamoto M."/>
            <person name="Ikarashi T."/>
            <person name="Yamaguchi T."/>
        </authorList>
    </citation>
    <scope>NUCLEOTIDE SEQUENCE [LARGE SCALE GENOMIC DNA]</scope>
    <source>
        <strain evidence="1 2">IK01</strain>
    </source>
</reference>
<comment type="caution">
    <text evidence="1">The sequence shown here is derived from an EMBL/GenBank/DDBJ whole genome shotgun (WGS) entry which is preliminary data.</text>
</comment>
<evidence type="ECO:0000313" key="1">
    <source>
        <dbReference type="EMBL" id="GMM60888.1"/>
    </source>
</evidence>
<sequence>MVASDDAELTRAPDTHRLEWPSFDPVRVGMPELCRAGLSENWLLKACGHRHWLALAAAHGMVRPEFHGSLGERLYPAFVAVDVKGLGAGLDSVGEHDRLDFALCLERVGRTRFHSRITVSAQGVAIAQVEMTTAFVHRAVPGMNRSATRAMVARPCRLLPAPGHRPPPFRPDTWDTIAGFARRERAELADLVLDPAPHEDFNGAEFLYFSAFQAMLDRAEWQWCRQTAPLFVTHRRHIFYLGNAELGDKVKVTLCGIRKHAGIHSHWVEMRRNSDNAMIGVAFTQRKHFTLS</sequence>
<accession>A0ABQ6P6K4</accession>
<dbReference type="Proteomes" id="UP001187221">
    <property type="component" value="Unassembled WGS sequence"/>
</dbReference>
<organism evidence="1 2">
    <name type="scientific">Novosphingobium pituita</name>
    <dbReference type="NCBI Taxonomy" id="3056842"/>
    <lineage>
        <taxon>Bacteria</taxon>
        <taxon>Pseudomonadati</taxon>
        <taxon>Pseudomonadota</taxon>
        <taxon>Alphaproteobacteria</taxon>
        <taxon>Sphingomonadales</taxon>
        <taxon>Sphingomonadaceae</taxon>
        <taxon>Novosphingobium</taxon>
    </lineage>
</organism>
<keyword evidence="2" id="KW-1185">Reference proteome</keyword>
<dbReference type="RefSeq" id="WP_317974633.1">
    <property type="nucleotide sequence ID" value="NZ_BTFW01000001.1"/>
</dbReference>
<protein>
    <recommendedName>
        <fullName evidence="3">Biosynthetic protein (TIGR04099 family)</fullName>
    </recommendedName>
</protein>
<dbReference type="EMBL" id="BTFW01000001">
    <property type="protein sequence ID" value="GMM60888.1"/>
    <property type="molecule type" value="Genomic_DNA"/>
</dbReference>
<dbReference type="Gene3D" id="3.10.129.10">
    <property type="entry name" value="Hotdog Thioesterase"/>
    <property type="match status" value="1"/>
</dbReference>
<proteinExistence type="predicted"/>
<evidence type="ECO:0008006" key="3">
    <source>
        <dbReference type="Google" id="ProtNLM"/>
    </source>
</evidence>
<evidence type="ECO:0000313" key="2">
    <source>
        <dbReference type="Proteomes" id="UP001187221"/>
    </source>
</evidence>
<dbReference type="InterPro" id="IPR024091">
    <property type="entry name" value="LnmK-like_bifun_acyl/decarbox"/>
</dbReference>
<name>A0ABQ6P6K4_9SPHN</name>